<accession>Q8S6V4</accession>
<feature type="domain" description="FAR1" evidence="1">
    <location>
        <begin position="109"/>
        <end position="183"/>
    </location>
</feature>
<dbReference type="EMBL" id="AC092172">
    <property type="protein sequence ID" value="AAM18155.1"/>
    <property type="molecule type" value="Genomic_DNA"/>
</dbReference>
<name>Q8S6V4_ORYSJ</name>
<dbReference type="PANTHER" id="PTHR47718:SF13">
    <property type="entry name" value="OS09G0290500 PROTEIN"/>
    <property type="match status" value="1"/>
</dbReference>
<reference evidence="3" key="1">
    <citation type="journal article" date="2005" name="Nature">
        <title>The map-based sequence of the rice genome.</title>
        <authorList>
            <consortium name="International rice genome sequencing project (IRGSP)"/>
            <person name="Matsumoto T."/>
            <person name="Wu J."/>
            <person name="Kanamori H."/>
            <person name="Katayose Y."/>
            <person name="Fujisawa M."/>
            <person name="Namiki N."/>
            <person name="Mizuno H."/>
            <person name="Yamamoto K."/>
            <person name="Antonio B.A."/>
            <person name="Baba T."/>
            <person name="Sakata K."/>
            <person name="Nagamura Y."/>
            <person name="Aoki H."/>
            <person name="Arikawa K."/>
            <person name="Arita K."/>
            <person name="Bito T."/>
            <person name="Chiden Y."/>
            <person name="Fujitsuka N."/>
            <person name="Fukunaka R."/>
            <person name="Hamada M."/>
            <person name="Harada C."/>
            <person name="Hayashi A."/>
            <person name="Hijishita S."/>
            <person name="Honda M."/>
            <person name="Hosokawa S."/>
            <person name="Ichikawa Y."/>
            <person name="Idonuma A."/>
            <person name="Iijima M."/>
            <person name="Ikeda M."/>
            <person name="Ikeno M."/>
            <person name="Ito K."/>
            <person name="Ito S."/>
            <person name="Ito T."/>
            <person name="Ito Y."/>
            <person name="Ito Y."/>
            <person name="Iwabuchi A."/>
            <person name="Kamiya K."/>
            <person name="Karasawa W."/>
            <person name="Kurita K."/>
            <person name="Katagiri S."/>
            <person name="Kikuta A."/>
            <person name="Kobayashi H."/>
            <person name="Kobayashi N."/>
            <person name="Machita K."/>
            <person name="Maehara T."/>
            <person name="Masukawa M."/>
            <person name="Mizubayashi T."/>
            <person name="Mukai Y."/>
            <person name="Nagasaki H."/>
            <person name="Nagata Y."/>
            <person name="Naito S."/>
            <person name="Nakashima M."/>
            <person name="Nakama Y."/>
            <person name="Nakamichi Y."/>
            <person name="Nakamura M."/>
            <person name="Meguro A."/>
            <person name="Negishi M."/>
            <person name="Ohta I."/>
            <person name="Ohta T."/>
            <person name="Okamoto M."/>
            <person name="Ono N."/>
            <person name="Saji S."/>
            <person name="Sakaguchi M."/>
            <person name="Sakai K."/>
            <person name="Shibata M."/>
            <person name="Shimokawa T."/>
            <person name="Song J."/>
            <person name="Takazaki Y."/>
            <person name="Terasawa K."/>
            <person name="Tsugane M."/>
            <person name="Tsuji K."/>
            <person name="Ueda S."/>
            <person name="Waki K."/>
            <person name="Yamagata H."/>
            <person name="Yamamoto M."/>
            <person name="Yamamoto S."/>
            <person name="Yamane H."/>
            <person name="Yoshiki S."/>
            <person name="Yoshihara R."/>
            <person name="Yukawa K."/>
            <person name="Zhong H."/>
            <person name="Yano M."/>
            <person name="Yuan Q."/>
            <person name="Ouyang S."/>
            <person name="Liu J."/>
            <person name="Jones K.M."/>
            <person name="Gansberger K."/>
            <person name="Moffat K."/>
            <person name="Hill J."/>
            <person name="Bera J."/>
            <person name="Fadrosh D."/>
            <person name="Jin S."/>
            <person name="Johri S."/>
            <person name="Kim M."/>
            <person name="Overton L."/>
            <person name="Reardon M."/>
            <person name="Tsitrin T."/>
            <person name="Vuong H."/>
            <person name="Weaver B."/>
            <person name="Ciecko A."/>
            <person name="Tallon L."/>
            <person name="Jackson J."/>
            <person name="Pai G."/>
            <person name="Aken S.V."/>
            <person name="Utterback T."/>
            <person name="Reidmuller S."/>
            <person name="Feldblyum T."/>
            <person name="Hsiao J."/>
            <person name="Zismann V."/>
            <person name="Iobst S."/>
            <person name="de Vazeille A.R."/>
            <person name="Buell C.R."/>
            <person name="Ying K."/>
            <person name="Li Y."/>
            <person name="Lu T."/>
            <person name="Huang Y."/>
            <person name="Zhao Q."/>
            <person name="Feng Q."/>
            <person name="Zhang L."/>
            <person name="Zhu J."/>
            <person name="Weng Q."/>
            <person name="Mu J."/>
            <person name="Lu Y."/>
            <person name="Fan D."/>
            <person name="Liu Y."/>
            <person name="Guan J."/>
            <person name="Zhang Y."/>
            <person name="Yu S."/>
            <person name="Liu X."/>
            <person name="Zhang Y."/>
            <person name="Hong G."/>
            <person name="Han B."/>
            <person name="Choisne N."/>
            <person name="Demange N."/>
            <person name="Orjeda G."/>
            <person name="Samain S."/>
            <person name="Cattolico L."/>
            <person name="Pelletier E."/>
            <person name="Couloux A."/>
            <person name="Segurens B."/>
            <person name="Wincker P."/>
            <person name="D'Hont A."/>
            <person name="Scarpelli C."/>
            <person name="Weissenbach J."/>
            <person name="Salanoubat M."/>
            <person name="Quetier F."/>
            <person name="Yu Y."/>
            <person name="Kim H.R."/>
            <person name="Rambo T."/>
            <person name="Currie J."/>
            <person name="Collura K."/>
            <person name="Luo M."/>
            <person name="Yang T."/>
            <person name="Ammiraju J.S.S."/>
            <person name="Engler F."/>
            <person name="Soderlund C."/>
            <person name="Wing R.A."/>
            <person name="Palmer L.E."/>
            <person name="de la Bastide M."/>
            <person name="Spiegel L."/>
            <person name="Nascimento L."/>
            <person name="Zutavern T."/>
            <person name="O'Shaughnessy A."/>
            <person name="Dike S."/>
            <person name="Dedhia N."/>
            <person name="Preston R."/>
            <person name="Balija V."/>
            <person name="McCombie W.R."/>
            <person name="Chow T."/>
            <person name="Chen H."/>
            <person name="Chung M."/>
            <person name="Chen C."/>
            <person name="Shaw J."/>
            <person name="Wu H."/>
            <person name="Hsiao K."/>
            <person name="Chao Y."/>
            <person name="Chu M."/>
            <person name="Cheng C."/>
            <person name="Hour A."/>
            <person name="Lee P."/>
            <person name="Lin S."/>
            <person name="Lin Y."/>
            <person name="Liou J."/>
            <person name="Liu S."/>
            <person name="Hsing Y."/>
            <person name="Raghuvanshi S."/>
            <person name="Mohanty A."/>
            <person name="Bharti A.K."/>
            <person name="Gaur A."/>
            <person name="Gupta V."/>
            <person name="Kumar D."/>
            <person name="Ravi V."/>
            <person name="Vij S."/>
            <person name="Kapur A."/>
            <person name="Khurana P."/>
            <person name="Khurana P."/>
            <person name="Khurana J.P."/>
            <person name="Tyagi A.K."/>
            <person name="Gaikwad K."/>
            <person name="Singh A."/>
            <person name="Dalal V."/>
            <person name="Srivastava S."/>
            <person name="Dixit A."/>
            <person name="Pal A.K."/>
            <person name="Ghazi I.A."/>
            <person name="Yadav M."/>
            <person name="Pandit A."/>
            <person name="Bhargava A."/>
            <person name="Sureshbabu K."/>
            <person name="Batra K."/>
            <person name="Sharma T.R."/>
            <person name="Mohapatra T."/>
            <person name="Singh N.K."/>
            <person name="Messing J."/>
            <person name="Nelson A.B."/>
            <person name="Fuks G."/>
            <person name="Kavchok S."/>
            <person name="Keizer G."/>
            <person name="Linton E."/>
            <person name="Llaca V."/>
            <person name="Song R."/>
            <person name="Tanyolac B."/>
            <person name="Young S."/>
            <person name="Ho-Il K."/>
            <person name="Hahn J.H."/>
            <person name="Sangsakoo G."/>
            <person name="Vanavichit A."/>
            <person name="de Mattos Luiz.A.T."/>
            <person name="Zimmer P.D."/>
            <person name="Malone G."/>
            <person name="Dellagostin O."/>
            <person name="de Oliveira A.C."/>
            <person name="Bevan M."/>
            <person name="Bancroft I."/>
            <person name="Minx P."/>
            <person name="Cordum H."/>
            <person name="Wilson R."/>
            <person name="Cheng Z."/>
            <person name="Jin W."/>
            <person name="Jiang J."/>
            <person name="Leong S.A."/>
            <person name="Iwama H."/>
            <person name="Gojobori T."/>
            <person name="Itoh T."/>
            <person name="Niimura Y."/>
            <person name="Fujii Y."/>
            <person name="Habara T."/>
            <person name="Sakai H."/>
            <person name="Sato Y."/>
            <person name="Wilson G."/>
            <person name="Kumar K."/>
            <person name="McCouch S."/>
            <person name="Juretic N."/>
            <person name="Hoen D."/>
            <person name="Wright S."/>
            <person name="Bruskiewich R."/>
            <person name="Bureau T."/>
            <person name="Miyao A."/>
            <person name="Hirochika H."/>
            <person name="Nishikawa T."/>
            <person name="Kadowaki K."/>
            <person name="Sugiura M."/>
            <person name="Burr B."/>
            <person name="Sasaki T."/>
        </authorList>
    </citation>
    <scope>NUCLEOTIDE SEQUENCE [LARGE SCALE GENOMIC DNA]</scope>
    <source>
        <strain evidence="3">cv. Nipponbare</strain>
    </source>
</reference>
<dbReference type="Pfam" id="PF03101">
    <property type="entry name" value="FAR1"/>
    <property type="match status" value="1"/>
</dbReference>
<evidence type="ECO:0000313" key="3">
    <source>
        <dbReference type="Proteomes" id="UP000000763"/>
    </source>
</evidence>
<dbReference type="Gene3D" id="3.40.50.2000">
    <property type="entry name" value="Glycogen Phosphorylase B"/>
    <property type="match status" value="1"/>
</dbReference>
<proteinExistence type="predicted"/>
<reference evidence="3" key="2">
    <citation type="journal article" date="2008" name="Nucleic Acids Res.">
        <title>The rice annotation project database (RAP-DB): 2008 update.</title>
        <authorList>
            <consortium name="The rice annotation project (RAP)"/>
        </authorList>
    </citation>
    <scope>GENOME REANNOTATION</scope>
    <source>
        <strain evidence="3">cv. Nipponbare</strain>
    </source>
</reference>
<evidence type="ECO:0000313" key="2">
    <source>
        <dbReference type="EMBL" id="AAM18155.1"/>
    </source>
</evidence>
<organism evidence="2 3">
    <name type="scientific">Oryza sativa subsp. japonica</name>
    <name type="common">Rice</name>
    <dbReference type="NCBI Taxonomy" id="39947"/>
    <lineage>
        <taxon>Eukaryota</taxon>
        <taxon>Viridiplantae</taxon>
        <taxon>Streptophyta</taxon>
        <taxon>Embryophyta</taxon>
        <taxon>Tracheophyta</taxon>
        <taxon>Spermatophyta</taxon>
        <taxon>Magnoliopsida</taxon>
        <taxon>Liliopsida</taxon>
        <taxon>Poales</taxon>
        <taxon>Poaceae</taxon>
        <taxon>BOP clade</taxon>
        <taxon>Oryzoideae</taxon>
        <taxon>Oryzeae</taxon>
        <taxon>Oryzinae</taxon>
        <taxon>Oryza</taxon>
        <taxon>Oryza sativa</taxon>
    </lineage>
</organism>
<dbReference type="AlphaFoldDB" id="Q8S6V4"/>
<evidence type="ECO:0000259" key="1">
    <source>
        <dbReference type="Pfam" id="PF03101"/>
    </source>
</evidence>
<dbReference type="Proteomes" id="UP000000763">
    <property type="component" value="Chromosome 10"/>
</dbReference>
<dbReference type="SUPFAM" id="SSF53756">
    <property type="entry name" value="UDP-Glycosyltransferase/glycogen phosphorylase"/>
    <property type="match status" value="1"/>
</dbReference>
<sequence>MRVRSLLLLEGSGAVKIAGGAASGSAWRNLRGIKERRHDYLCWMRITQVIATSVILGLLWWHSDPSTPKGLQDQVRSDIMNSSYLSLEDQEEYKMMGNVVFSSEDEGYKFYLGYAKGKGFSVRKNKLKRKDGEIIWRQFVCSCEGHMELKHFERIDRKMEPRDLTRCGCLAKLEIELNEEKGKAQAVELRMSGLRPFQIMEVMENNHDELDEVGFVMKDLYNFFTQYKMKNIKGRDAEDVFKYLTKKQEKDAEFFFKYTTDEEWHLRNVFWADAESRIDYAAFGGIVIFDSTYCANKIDADPLEKDATHIYTAVMLKKIRAWIRLIVGLEFISGTNQDGSTLYVVGLKEDNEVWDEVRVTFKGQALPGVKCHFLKMDCEDIPCSHIFVVLKFLGFDIIPRCCVVDRWTMGATAAFRSDKNNDPNVWSEHMVRYRSLRNMGSDAFFEAARKLEQTKNVMDFLNGVLDKGSASHENIVAADFGPMPTHFLSSNQPLEKRVLDPDEIRAKEAPSKRQRPFRVEPASTYPNLGMSPEWYGSLEWVFPEVQYSSMCIKIAISTGGHACFGDPGFEGWMRSIESEYKDKFRGWVGFTVLVSHRITACCDILLMSSRFEPCGLNQLYAMQYGIVPVVHGTGGLRVKNQEGVANFDDILAKSVAFMVARVD</sequence>
<dbReference type="PANTHER" id="PTHR47718">
    <property type="entry name" value="OS01G0519700 PROTEIN"/>
    <property type="match status" value="1"/>
</dbReference>
<dbReference type="InterPro" id="IPR004330">
    <property type="entry name" value="FAR1_DNA_bnd_dom"/>
</dbReference>
<protein>
    <submittedName>
        <fullName evidence="2">Transposase</fullName>
    </submittedName>
</protein>
<gene>
    <name evidence="2" type="primary">OSJNBa0014J14.15</name>
</gene>